<dbReference type="PANTHER" id="PTHR28110">
    <property type="entry name" value="TRANSMEMBRANE PROTEIN"/>
    <property type="match status" value="1"/>
</dbReference>
<dbReference type="GO" id="GO:0005737">
    <property type="term" value="C:cytoplasm"/>
    <property type="evidence" value="ECO:0007669"/>
    <property type="project" value="TreeGrafter"/>
</dbReference>
<accession>A0A5C3MIH3</accession>
<evidence type="ECO:0008006" key="3">
    <source>
        <dbReference type="Google" id="ProtNLM"/>
    </source>
</evidence>
<dbReference type="OrthoDB" id="4347at2759"/>
<evidence type="ECO:0000313" key="2">
    <source>
        <dbReference type="Proteomes" id="UP000308652"/>
    </source>
</evidence>
<proteinExistence type="predicted"/>
<evidence type="ECO:0000313" key="1">
    <source>
        <dbReference type="EMBL" id="TFK44485.1"/>
    </source>
</evidence>
<dbReference type="STRING" id="68775.A0A5C3MIH3"/>
<dbReference type="AlphaFoldDB" id="A0A5C3MIH3"/>
<dbReference type="EMBL" id="ML213590">
    <property type="protein sequence ID" value="TFK44485.1"/>
    <property type="molecule type" value="Genomic_DNA"/>
</dbReference>
<organism evidence="1 2">
    <name type="scientific">Crucibulum laeve</name>
    <dbReference type="NCBI Taxonomy" id="68775"/>
    <lineage>
        <taxon>Eukaryota</taxon>
        <taxon>Fungi</taxon>
        <taxon>Dikarya</taxon>
        <taxon>Basidiomycota</taxon>
        <taxon>Agaricomycotina</taxon>
        <taxon>Agaricomycetes</taxon>
        <taxon>Agaricomycetidae</taxon>
        <taxon>Agaricales</taxon>
        <taxon>Agaricineae</taxon>
        <taxon>Nidulariaceae</taxon>
        <taxon>Crucibulum</taxon>
    </lineage>
</organism>
<gene>
    <name evidence="1" type="ORF">BDQ12DRAFT_730541</name>
</gene>
<dbReference type="InterPro" id="IPR055323">
    <property type="entry name" value="C57A10.07/YOR238W"/>
</dbReference>
<name>A0A5C3MIH3_9AGAR</name>
<protein>
    <recommendedName>
        <fullName evidence="3">DUF218 domain-containing protein</fullName>
    </recommendedName>
</protein>
<sequence>MPPSSVLSTINRSPTVNNLDHLILVPCHAIWVGTKSSAYMDEVNWILEPYQRGGNRIAAFLEHIKQGANIALKDDHSLLIFSGGQTRLKSTSSEAESYLRLALHSDVFHSASENHFERATTEDYALDSYQNLLFSIARFREFTGRFPMKITVVGYEFKKARFTDLHRAAIRWPLHSFHYVGVDPDANHSKNAEEGERKNGYLPYSVDKYGCHSLLLAKRRQRNPYARFHPYYVSSPELVPLLDWCPNIDEQGSISGSFRGALPWDTQYI</sequence>
<dbReference type="PANTHER" id="PTHR28110:SF1">
    <property type="entry name" value="TRANSMEMBRANE PROTEIN"/>
    <property type="match status" value="1"/>
</dbReference>
<dbReference type="Proteomes" id="UP000308652">
    <property type="component" value="Unassembled WGS sequence"/>
</dbReference>
<keyword evidence="2" id="KW-1185">Reference proteome</keyword>
<reference evidence="1 2" key="1">
    <citation type="journal article" date="2019" name="Nat. Ecol. Evol.">
        <title>Megaphylogeny resolves global patterns of mushroom evolution.</title>
        <authorList>
            <person name="Varga T."/>
            <person name="Krizsan K."/>
            <person name="Foldi C."/>
            <person name="Dima B."/>
            <person name="Sanchez-Garcia M."/>
            <person name="Sanchez-Ramirez S."/>
            <person name="Szollosi G.J."/>
            <person name="Szarkandi J.G."/>
            <person name="Papp V."/>
            <person name="Albert L."/>
            <person name="Andreopoulos W."/>
            <person name="Angelini C."/>
            <person name="Antonin V."/>
            <person name="Barry K.W."/>
            <person name="Bougher N.L."/>
            <person name="Buchanan P."/>
            <person name="Buyck B."/>
            <person name="Bense V."/>
            <person name="Catcheside P."/>
            <person name="Chovatia M."/>
            <person name="Cooper J."/>
            <person name="Damon W."/>
            <person name="Desjardin D."/>
            <person name="Finy P."/>
            <person name="Geml J."/>
            <person name="Haridas S."/>
            <person name="Hughes K."/>
            <person name="Justo A."/>
            <person name="Karasinski D."/>
            <person name="Kautmanova I."/>
            <person name="Kiss B."/>
            <person name="Kocsube S."/>
            <person name="Kotiranta H."/>
            <person name="LaButti K.M."/>
            <person name="Lechner B.E."/>
            <person name="Liimatainen K."/>
            <person name="Lipzen A."/>
            <person name="Lukacs Z."/>
            <person name="Mihaltcheva S."/>
            <person name="Morgado L.N."/>
            <person name="Niskanen T."/>
            <person name="Noordeloos M.E."/>
            <person name="Ohm R.A."/>
            <person name="Ortiz-Santana B."/>
            <person name="Ovrebo C."/>
            <person name="Racz N."/>
            <person name="Riley R."/>
            <person name="Savchenko A."/>
            <person name="Shiryaev A."/>
            <person name="Soop K."/>
            <person name="Spirin V."/>
            <person name="Szebenyi C."/>
            <person name="Tomsovsky M."/>
            <person name="Tulloss R.E."/>
            <person name="Uehling J."/>
            <person name="Grigoriev I.V."/>
            <person name="Vagvolgyi C."/>
            <person name="Papp T."/>
            <person name="Martin F.M."/>
            <person name="Miettinen O."/>
            <person name="Hibbett D.S."/>
            <person name="Nagy L.G."/>
        </authorList>
    </citation>
    <scope>NUCLEOTIDE SEQUENCE [LARGE SCALE GENOMIC DNA]</scope>
    <source>
        <strain evidence="1 2">CBS 166.37</strain>
    </source>
</reference>